<comment type="caution">
    <text evidence="2">The sequence shown here is derived from an EMBL/GenBank/DDBJ whole genome shotgun (WGS) entry which is preliminary data.</text>
</comment>
<feature type="chain" id="PRO_5047413528" description="Antitoxin component YwqK of the YwqJK toxin-antitoxin module" evidence="1">
    <location>
        <begin position="21"/>
        <end position="285"/>
    </location>
</feature>
<dbReference type="Gene3D" id="2.20.110.10">
    <property type="entry name" value="Histone H3 K4-specific methyltransferase SET7/9 N-terminal domain"/>
    <property type="match status" value="1"/>
</dbReference>
<organism evidence="2 3">
    <name type="scientific">Algoriphagus sediminis</name>
    <dbReference type="NCBI Taxonomy" id="3057113"/>
    <lineage>
        <taxon>Bacteria</taxon>
        <taxon>Pseudomonadati</taxon>
        <taxon>Bacteroidota</taxon>
        <taxon>Cytophagia</taxon>
        <taxon>Cytophagales</taxon>
        <taxon>Cyclobacteriaceae</taxon>
        <taxon>Algoriphagus</taxon>
    </lineage>
</organism>
<evidence type="ECO:0000313" key="2">
    <source>
        <dbReference type="EMBL" id="MDN3205871.1"/>
    </source>
</evidence>
<name>A0ABT7YHA5_9BACT</name>
<sequence>MRTKILTLLSLLFISALAYGQNDKKSDTEISDPDSVGEVSSALLPTTMPLLLFDEESKREEKKEKKKKARKNEWFGIKVRKGVLVDEIRGQEIVQLFNYTDAEYRPDPYIRDVYWYDPGDKSIKNQGYVAGEGYLLHGPYERLLNEVTVETGMYFYGTKHKTWMLYDQRNVLQDKDHFEEGWPRESRITYYDRSSKTIEQITPIQFGTKEGNYFYFYENGQVAVTGEFKYGEKVGLWTEYWNTGNTKAVRKREIQYQEEPYSDNFRPYIRAEWDKDGKLLYRNDS</sequence>
<protein>
    <recommendedName>
        <fullName evidence="4">Antitoxin component YwqK of the YwqJK toxin-antitoxin module</fullName>
    </recommendedName>
</protein>
<dbReference type="EMBL" id="JAUEPH010000009">
    <property type="protein sequence ID" value="MDN3205871.1"/>
    <property type="molecule type" value="Genomic_DNA"/>
</dbReference>
<accession>A0ABT7YHA5</accession>
<dbReference type="RefSeq" id="WP_290002857.1">
    <property type="nucleotide sequence ID" value="NZ_JAUEPH010000009.1"/>
</dbReference>
<evidence type="ECO:0000313" key="3">
    <source>
        <dbReference type="Proteomes" id="UP001171916"/>
    </source>
</evidence>
<feature type="signal peptide" evidence="1">
    <location>
        <begin position="1"/>
        <end position="20"/>
    </location>
</feature>
<gene>
    <name evidence="2" type="ORF">QVH07_17080</name>
</gene>
<keyword evidence="1" id="KW-0732">Signal</keyword>
<dbReference type="Proteomes" id="UP001171916">
    <property type="component" value="Unassembled WGS sequence"/>
</dbReference>
<proteinExistence type="predicted"/>
<reference evidence="2" key="1">
    <citation type="submission" date="2023-06" db="EMBL/GenBank/DDBJ databases">
        <title>Robiginitalea aurantiacus sp. nov. and Algoriphagus sediminis sp. nov., isolated from coastal sediment.</title>
        <authorList>
            <person name="Zhou Z.Y."/>
            <person name="An J."/>
            <person name="Jia Y.W."/>
            <person name="Du Z.J."/>
        </authorList>
    </citation>
    <scope>NUCLEOTIDE SEQUENCE</scope>
    <source>
        <strain evidence="2">C2-7</strain>
    </source>
</reference>
<dbReference type="SUPFAM" id="SSF82185">
    <property type="entry name" value="Histone H3 K4-specific methyltransferase SET7/9 N-terminal domain"/>
    <property type="match status" value="1"/>
</dbReference>
<evidence type="ECO:0000256" key="1">
    <source>
        <dbReference type="SAM" id="SignalP"/>
    </source>
</evidence>
<keyword evidence="3" id="KW-1185">Reference proteome</keyword>
<evidence type="ECO:0008006" key="4">
    <source>
        <dbReference type="Google" id="ProtNLM"/>
    </source>
</evidence>